<evidence type="ECO:0000259" key="3">
    <source>
        <dbReference type="Pfam" id="PF04664"/>
    </source>
</evidence>
<name>A0A151ZIL2_TIELA</name>
<comment type="similarity">
    <text evidence="1">Belongs to the opioid growth factor receptor family.</text>
</comment>
<protein>
    <recommendedName>
        <fullName evidence="3">Opioid growth factor receptor (OGFr) conserved domain-containing protein</fullName>
    </recommendedName>
</protein>
<reference evidence="4 5" key="1">
    <citation type="submission" date="2015-12" db="EMBL/GenBank/DDBJ databases">
        <title>Dictyostelia acquired genes for synthesis and detection of signals that induce cell-type specialization by lateral gene transfer from prokaryotes.</title>
        <authorList>
            <person name="Gloeckner G."/>
            <person name="Schaap P."/>
        </authorList>
    </citation>
    <scope>NUCLEOTIDE SEQUENCE [LARGE SCALE GENOMIC DNA]</scope>
    <source>
        <strain evidence="4 5">TK</strain>
    </source>
</reference>
<dbReference type="Pfam" id="PF04664">
    <property type="entry name" value="OGFr_N"/>
    <property type="match status" value="1"/>
</dbReference>
<evidence type="ECO:0000256" key="2">
    <source>
        <dbReference type="SAM" id="MobiDB-lite"/>
    </source>
</evidence>
<dbReference type="InParanoid" id="A0A151ZIL2"/>
<organism evidence="4 5">
    <name type="scientific">Tieghemostelium lacteum</name>
    <name type="common">Slime mold</name>
    <name type="synonym">Dictyostelium lacteum</name>
    <dbReference type="NCBI Taxonomy" id="361077"/>
    <lineage>
        <taxon>Eukaryota</taxon>
        <taxon>Amoebozoa</taxon>
        <taxon>Evosea</taxon>
        <taxon>Eumycetozoa</taxon>
        <taxon>Dictyostelia</taxon>
        <taxon>Dictyosteliales</taxon>
        <taxon>Raperosteliaceae</taxon>
        <taxon>Tieghemostelium</taxon>
    </lineage>
</organism>
<comment type="caution">
    <text evidence="4">The sequence shown here is derived from an EMBL/GenBank/DDBJ whole genome shotgun (WGS) entry which is preliminary data.</text>
</comment>
<feature type="domain" description="Opioid growth factor receptor (OGFr) conserved" evidence="3">
    <location>
        <begin position="31"/>
        <end position="227"/>
    </location>
</feature>
<dbReference type="GO" id="GO:0140625">
    <property type="term" value="F:opioid growth factor receptor activity"/>
    <property type="evidence" value="ECO:0007669"/>
    <property type="project" value="InterPro"/>
</dbReference>
<dbReference type="OMA" id="WWANCLR"/>
<gene>
    <name evidence="4" type="ORF">DLAC_05189</name>
</gene>
<dbReference type="InterPro" id="IPR039574">
    <property type="entry name" value="OGFr"/>
</dbReference>
<dbReference type="GO" id="GO:0016020">
    <property type="term" value="C:membrane"/>
    <property type="evidence" value="ECO:0007669"/>
    <property type="project" value="InterPro"/>
</dbReference>
<dbReference type="EMBL" id="LODT01000025">
    <property type="protein sequence ID" value="KYQ93796.1"/>
    <property type="molecule type" value="Genomic_DNA"/>
</dbReference>
<sequence>MDSDDTQEEEEEEEEYFEDFEEDKQQIDITKLKNYQFYKNNIESKPHGDLISNIHTLWKDDMRVLERHHGYIQWLFPLFESNGVNFSAYKLEYVEAELFRTDLEIAIRIIQSYRMMLNFYGMRLVNVTTGEINRINDKIFQKQRYSNLESNSHNNLRISRIITFLGHVGFQRYKAPLIAFLESEIQSKSLKIAKYSLDQFWKPLIDHRSKPKYFKNTMEQEHHLQNESVIFQPENLNILLEI</sequence>
<proteinExistence type="inferred from homology"/>
<dbReference type="OrthoDB" id="9030204at2759"/>
<keyword evidence="5" id="KW-1185">Reference proteome</keyword>
<accession>A0A151ZIL2</accession>
<evidence type="ECO:0000313" key="5">
    <source>
        <dbReference type="Proteomes" id="UP000076078"/>
    </source>
</evidence>
<evidence type="ECO:0000256" key="1">
    <source>
        <dbReference type="ARBA" id="ARBA00010365"/>
    </source>
</evidence>
<dbReference type="Proteomes" id="UP000076078">
    <property type="component" value="Unassembled WGS sequence"/>
</dbReference>
<dbReference type="PANTHER" id="PTHR14015:SF2">
    <property type="entry name" value="OPIOID GROWTH FACTOR RECEPTOR (OGFR) CONSERVED DOMAIN-CONTAINING PROTEIN"/>
    <property type="match status" value="1"/>
</dbReference>
<dbReference type="AlphaFoldDB" id="A0A151ZIL2"/>
<dbReference type="InterPro" id="IPR006757">
    <property type="entry name" value="OGF_rcpt"/>
</dbReference>
<feature type="region of interest" description="Disordered" evidence="2">
    <location>
        <begin position="1"/>
        <end position="22"/>
    </location>
</feature>
<dbReference type="PANTHER" id="PTHR14015">
    <property type="entry name" value="OPIOID GROWTH FACTOR RECEPTOR OGFR ZETA-TYPE OPIOID RECEPTOR"/>
    <property type="match status" value="1"/>
</dbReference>
<evidence type="ECO:0000313" key="4">
    <source>
        <dbReference type="EMBL" id="KYQ93796.1"/>
    </source>
</evidence>